<evidence type="ECO:0000313" key="3">
    <source>
        <dbReference type="Proteomes" id="UP001347796"/>
    </source>
</evidence>
<protein>
    <recommendedName>
        <fullName evidence="4">Asteroid domain-containing protein</fullName>
    </recommendedName>
</protein>
<dbReference type="AlphaFoldDB" id="A0AAN8PS05"/>
<dbReference type="PANTHER" id="PTHR15665:SF1">
    <property type="entry name" value="PROTEIN ASTEROID HOMOLOG 1"/>
    <property type="match status" value="1"/>
</dbReference>
<reference evidence="2 3" key="1">
    <citation type="submission" date="2024-01" db="EMBL/GenBank/DDBJ databases">
        <title>The genome of the rayed Mediterranean limpet Patella caerulea (Linnaeus, 1758).</title>
        <authorList>
            <person name="Anh-Thu Weber A."/>
            <person name="Halstead-Nussloch G."/>
        </authorList>
    </citation>
    <scope>NUCLEOTIDE SEQUENCE [LARGE SCALE GENOMIC DNA]</scope>
    <source>
        <strain evidence="2">AATW-2023a</strain>
        <tissue evidence="2">Whole specimen</tissue>
    </source>
</reference>
<evidence type="ECO:0008006" key="4">
    <source>
        <dbReference type="Google" id="ProtNLM"/>
    </source>
</evidence>
<dbReference type="Gene3D" id="3.40.50.1010">
    <property type="entry name" value="5'-nuclease"/>
    <property type="match status" value="1"/>
</dbReference>
<dbReference type="InterPro" id="IPR026832">
    <property type="entry name" value="Asteroid"/>
</dbReference>
<organism evidence="2 3">
    <name type="scientific">Patella caerulea</name>
    <name type="common">Rayed Mediterranean limpet</name>
    <dbReference type="NCBI Taxonomy" id="87958"/>
    <lineage>
        <taxon>Eukaryota</taxon>
        <taxon>Metazoa</taxon>
        <taxon>Spiralia</taxon>
        <taxon>Lophotrochozoa</taxon>
        <taxon>Mollusca</taxon>
        <taxon>Gastropoda</taxon>
        <taxon>Patellogastropoda</taxon>
        <taxon>Patelloidea</taxon>
        <taxon>Patellidae</taxon>
        <taxon>Patella</taxon>
    </lineage>
</organism>
<comment type="caution">
    <text evidence="2">The sequence shown here is derived from an EMBL/GenBank/DDBJ whole genome shotgun (WGS) entry which is preliminary data.</text>
</comment>
<dbReference type="EMBL" id="JAZGQO010000010">
    <property type="protein sequence ID" value="KAK6177281.1"/>
    <property type="molecule type" value="Genomic_DNA"/>
</dbReference>
<accession>A0AAN8PS05</accession>
<evidence type="ECO:0000313" key="2">
    <source>
        <dbReference type="EMBL" id="KAK6177281.1"/>
    </source>
</evidence>
<keyword evidence="3" id="KW-1185">Reference proteome</keyword>
<comment type="similarity">
    <text evidence="1">Belongs to the asteroid family.</text>
</comment>
<evidence type="ECO:0000256" key="1">
    <source>
        <dbReference type="ARBA" id="ARBA00007398"/>
    </source>
</evidence>
<dbReference type="Proteomes" id="UP001347796">
    <property type="component" value="Unassembled WGS sequence"/>
</dbReference>
<sequence>MGISYLLTYCLNEENGCKEEVDLVRVARERNGIEILVDYYNFLHNIRQKFAESLCENSGNEYLRLCGAEYATFDKYVCNILKNLNFANIRLRFYIDGAKGSCKEQKRRKLDTWIKRDQKDVDKLNRVLNVSCGYDHIYNLRKDDGFRPVLIELQMIESIKSCGCDIVQIPIGEADHVIAIDFVEREKAFAVLSSDSDFCIFKNCKFIPDKLFDMENDLHLDQIINPFSTQSLPKLVCGMVTNERVVHSLGFSSSNDLIEMSILAGNDFTAPTLLANGLASQINCRSIEEYADVIRRYRKVENLRDFAYAMSHDHSFTKAVEYSRDFYLLRIEKLPASSKGYFTKLIEERIIEQKYPPHLMAMHFNFYWRRLILEDTHPGQPCAEIALETLRSCIYHMILPQNIQTVTEYGRTPDRKVDSYQVKAINDGTIPRINNINPSKIFVNLRTFHYIMTHQEPGSIETIWTDKYGRKNGFKYLMLRYFLLLNWKKNLWVSEAEFLGLTALVYGGHTKESEYQRIPICPSPRCFTLVNWLECIYRTMYMFIGKLLFISHEFPSAKELFSGSVWTVFYVCSDQRAWHQEIRKNYGQLLHQAKREMNAIIKEKRHIIKHIAEGCFYFDDRW</sequence>
<gene>
    <name evidence="2" type="ORF">SNE40_015410</name>
</gene>
<name>A0AAN8PS05_PATCE</name>
<proteinExistence type="inferred from homology"/>
<dbReference type="SUPFAM" id="SSF88723">
    <property type="entry name" value="PIN domain-like"/>
    <property type="match status" value="1"/>
</dbReference>
<dbReference type="InterPro" id="IPR029060">
    <property type="entry name" value="PIN-like_dom_sf"/>
</dbReference>
<dbReference type="PANTHER" id="PTHR15665">
    <property type="entry name" value="ASTEROID PROTEIN"/>
    <property type="match status" value="1"/>
</dbReference>